<dbReference type="InterPro" id="IPR013783">
    <property type="entry name" value="Ig-like_fold"/>
</dbReference>
<dbReference type="Gene3D" id="2.60.40.10">
    <property type="entry name" value="Immunoglobulins"/>
    <property type="match status" value="1"/>
</dbReference>
<evidence type="ECO:0000256" key="9">
    <source>
        <dbReference type="SAM" id="Phobius"/>
    </source>
</evidence>
<feature type="compositionally biased region" description="Basic and acidic residues" evidence="8">
    <location>
        <begin position="320"/>
        <end position="330"/>
    </location>
</feature>
<evidence type="ECO:0000256" key="2">
    <source>
        <dbReference type="ARBA" id="ARBA00022692"/>
    </source>
</evidence>
<dbReference type="Proteomes" id="UP001046870">
    <property type="component" value="Chromosome 19"/>
</dbReference>
<feature type="region of interest" description="Disordered" evidence="8">
    <location>
        <begin position="320"/>
        <end position="344"/>
    </location>
</feature>
<evidence type="ECO:0000256" key="10">
    <source>
        <dbReference type="SAM" id="SignalP"/>
    </source>
</evidence>
<dbReference type="AlphaFoldDB" id="A0A9D3SXA9"/>
<feature type="signal peptide" evidence="10">
    <location>
        <begin position="1"/>
        <end position="26"/>
    </location>
</feature>
<evidence type="ECO:0000256" key="3">
    <source>
        <dbReference type="ARBA" id="ARBA00022729"/>
    </source>
</evidence>
<feature type="transmembrane region" description="Helical" evidence="9">
    <location>
        <begin position="236"/>
        <end position="254"/>
    </location>
</feature>
<keyword evidence="4 9" id="KW-1133">Transmembrane helix</keyword>
<sequence>MAAIDGVKQAAIVFFAFCVMIQHTTCFCNVTCSTDFISSLNCSCSDPGPASSYIVEAECWDEYEVVKGSCEIQPPRQWCQIEPENFTFIVAFDTYCTARAKNINEQNMASNDSTNLTLYNHIRPLPPFNMQVVENEDSYNISWEMAYTETENILLSSSLMYRVRIRTQGPLKDPVYQNINEDRWYLVVPFNSLQEGREYMADVQAAVNPSKFQSYWSEWSPVTKWKTKCQGFRTQAPYVLLLLVAVPFGFLYCYGRKGWLKKMHVWHYVPSPEDFFKPLYQTYEGDFKKWVGPTFAYSEFDFLEKSMVVQVVNERQVEGLEKQCEGHSEDSGSGDSSCVSPPTHSVPNHSILGGLVHSEGHISIDTVTVSGEDGNGSGSSRDPYRGSCGGADFPGYPEDGLGQSSVWQGDVVLDEGNEGGQTASGGFEARRADREASEDLPVQPGSYRMEWQLVAGDNELEQISLDSFCSTERSEDGYPRVGLDLDTIDSGFLESDCSSPVGSDFDGREQMHSAVLGGAGISHTNYVKQWVAYTSEPGAKAGTNS</sequence>
<dbReference type="InterPro" id="IPR036116">
    <property type="entry name" value="FN3_sf"/>
</dbReference>
<feature type="region of interest" description="Disordered" evidence="8">
    <location>
        <begin position="415"/>
        <end position="440"/>
    </location>
</feature>
<dbReference type="GO" id="GO:0009897">
    <property type="term" value="C:external side of plasma membrane"/>
    <property type="evidence" value="ECO:0007669"/>
    <property type="project" value="TreeGrafter"/>
</dbReference>
<dbReference type="OrthoDB" id="8939865at2759"/>
<keyword evidence="3 10" id="KW-0732">Signal</keyword>
<evidence type="ECO:0000256" key="6">
    <source>
        <dbReference type="ARBA" id="ARBA00023170"/>
    </source>
</evidence>
<accession>A0A9D3SXA9</accession>
<evidence type="ECO:0000256" key="8">
    <source>
        <dbReference type="SAM" id="MobiDB-lite"/>
    </source>
</evidence>
<evidence type="ECO:0000256" key="1">
    <source>
        <dbReference type="ARBA" id="ARBA00004479"/>
    </source>
</evidence>
<comment type="subcellular location">
    <subcellularLocation>
        <location evidence="1">Membrane</location>
        <topology evidence="1">Single-pass type I membrane protein</topology>
    </subcellularLocation>
</comment>
<feature type="chain" id="PRO_5039083395" description="Fibronectin type-III domain-containing protein" evidence="10">
    <location>
        <begin position="27"/>
        <end position="545"/>
    </location>
</feature>
<proteinExistence type="predicted"/>
<feature type="domain" description="Fibronectin type-III" evidence="11">
    <location>
        <begin position="126"/>
        <end position="227"/>
    </location>
</feature>
<evidence type="ECO:0000256" key="7">
    <source>
        <dbReference type="ARBA" id="ARBA00023180"/>
    </source>
</evidence>
<dbReference type="EMBL" id="JAFDVH010000019">
    <property type="protein sequence ID" value="KAG7459938.1"/>
    <property type="molecule type" value="Genomic_DNA"/>
</dbReference>
<comment type="caution">
    <text evidence="12">The sequence shown here is derived from an EMBL/GenBank/DDBJ whole genome shotgun (WGS) entry which is preliminary data.</text>
</comment>
<evidence type="ECO:0000313" key="12">
    <source>
        <dbReference type="EMBL" id="KAG7459938.1"/>
    </source>
</evidence>
<organism evidence="12 13">
    <name type="scientific">Megalops atlanticus</name>
    <name type="common">Tarpon</name>
    <name type="synonym">Clupea gigantea</name>
    <dbReference type="NCBI Taxonomy" id="7932"/>
    <lineage>
        <taxon>Eukaryota</taxon>
        <taxon>Metazoa</taxon>
        <taxon>Chordata</taxon>
        <taxon>Craniata</taxon>
        <taxon>Vertebrata</taxon>
        <taxon>Euteleostomi</taxon>
        <taxon>Actinopterygii</taxon>
        <taxon>Neopterygii</taxon>
        <taxon>Teleostei</taxon>
        <taxon>Elopiformes</taxon>
        <taxon>Megalopidae</taxon>
        <taxon>Megalops</taxon>
    </lineage>
</organism>
<name>A0A9D3SXA9_MEGAT</name>
<keyword evidence="7" id="KW-0325">Glycoprotein</keyword>
<evidence type="ECO:0000313" key="13">
    <source>
        <dbReference type="Proteomes" id="UP001046870"/>
    </source>
</evidence>
<feature type="region of interest" description="Disordered" evidence="8">
    <location>
        <begin position="368"/>
        <end position="391"/>
    </location>
</feature>
<dbReference type="InterPro" id="IPR003961">
    <property type="entry name" value="FN3_dom"/>
</dbReference>
<dbReference type="PROSITE" id="PS50853">
    <property type="entry name" value="FN3"/>
    <property type="match status" value="1"/>
</dbReference>
<feature type="compositionally biased region" description="Basic and acidic residues" evidence="8">
    <location>
        <begin position="428"/>
        <end position="437"/>
    </location>
</feature>
<dbReference type="SUPFAM" id="SSF49265">
    <property type="entry name" value="Fibronectin type III"/>
    <property type="match status" value="1"/>
</dbReference>
<keyword evidence="13" id="KW-1185">Reference proteome</keyword>
<reference evidence="12" key="1">
    <citation type="submission" date="2021-01" db="EMBL/GenBank/DDBJ databases">
        <authorList>
            <person name="Zahm M."/>
            <person name="Roques C."/>
            <person name="Cabau C."/>
            <person name="Klopp C."/>
            <person name="Donnadieu C."/>
            <person name="Jouanno E."/>
            <person name="Lampietro C."/>
            <person name="Louis A."/>
            <person name="Herpin A."/>
            <person name="Echchiki A."/>
            <person name="Berthelot C."/>
            <person name="Parey E."/>
            <person name="Roest-Crollius H."/>
            <person name="Braasch I."/>
            <person name="Postlethwait J."/>
            <person name="Bobe J."/>
            <person name="Montfort J."/>
            <person name="Bouchez O."/>
            <person name="Begum T."/>
            <person name="Mejri S."/>
            <person name="Adams A."/>
            <person name="Chen W.-J."/>
            <person name="Guiguen Y."/>
        </authorList>
    </citation>
    <scope>NUCLEOTIDE SEQUENCE</scope>
    <source>
        <strain evidence="12">YG-15Mar2019-1</strain>
        <tissue evidence="12">Brain</tissue>
    </source>
</reference>
<gene>
    <name evidence="12" type="ORF">MATL_G00215890</name>
</gene>
<dbReference type="PANTHER" id="PTHR23037">
    <property type="entry name" value="CYTOKINE RECEPTOR"/>
    <property type="match status" value="1"/>
</dbReference>
<keyword evidence="2 9" id="KW-0812">Transmembrane</keyword>
<protein>
    <recommendedName>
        <fullName evidence="11">Fibronectin type-III domain-containing protein</fullName>
    </recommendedName>
</protein>
<evidence type="ECO:0000259" key="11">
    <source>
        <dbReference type="PROSITE" id="PS50853"/>
    </source>
</evidence>
<dbReference type="PANTHER" id="PTHR23037:SF36">
    <property type="entry name" value="INTERLEUKIN 21 RECEPTOR, TANDEM DUPLICATE 1"/>
    <property type="match status" value="1"/>
</dbReference>
<evidence type="ECO:0000256" key="5">
    <source>
        <dbReference type="ARBA" id="ARBA00023136"/>
    </source>
</evidence>
<evidence type="ECO:0000256" key="4">
    <source>
        <dbReference type="ARBA" id="ARBA00022989"/>
    </source>
</evidence>
<keyword evidence="5 9" id="KW-0472">Membrane</keyword>
<keyword evidence="6" id="KW-0675">Receptor</keyword>
<dbReference type="GO" id="GO:0004896">
    <property type="term" value="F:cytokine receptor activity"/>
    <property type="evidence" value="ECO:0007669"/>
    <property type="project" value="TreeGrafter"/>
</dbReference>